<dbReference type="SUPFAM" id="SSF89095">
    <property type="entry name" value="GatB/YqeY motif"/>
    <property type="match status" value="1"/>
</dbReference>
<reference evidence="1" key="1">
    <citation type="submission" date="2022-10" db="EMBL/GenBank/DDBJ databases">
        <title>Completed Genome Sequence of two octocoral isolated bacterium, Endozoicomonas euniceicola EF212T and Endozoicomonas gorgoniicola PS125T.</title>
        <authorList>
            <person name="Chiou Y.-J."/>
            <person name="Chen Y.-H."/>
        </authorList>
    </citation>
    <scope>NUCLEOTIDE SEQUENCE</scope>
    <source>
        <strain evidence="1">EF212</strain>
    </source>
</reference>
<dbReference type="InterPro" id="IPR023168">
    <property type="entry name" value="GatB_Yqey_C_2"/>
</dbReference>
<keyword evidence="2" id="KW-1185">Reference proteome</keyword>
<dbReference type="Gene3D" id="1.10.10.410">
    <property type="match status" value="1"/>
</dbReference>
<accession>A0ABY6GQ81</accession>
<evidence type="ECO:0000313" key="1">
    <source>
        <dbReference type="EMBL" id="UYM14221.1"/>
    </source>
</evidence>
<dbReference type="PANTHER" id="PTHR28055">
    <property type="entry name" value="ALTERED INHERITANCE OF MITOCHONDRIA PROTEIN 41, MITOCHONDRIAL"/>
    <property type="match status" value="1"/>
</dbReference>
<dbReference type="InterPro" id="IPR042184">
    <property type="entry name" value="YqeY/Aim41_N"/>
</dbReference>
<evidence type="ECO:0000313" key="2">
    <source>
        <dbReference type="Proteomes" id="UP001163255"/>
    </source>
</evidence>
<dbReference type="Gene3D" id="1.10.1510.10">
    <property type="entry name" value="Uncharacterised protein YqeY/AIM41 PF09424, N-terminal domain"/>
    <property type="match status" value="1"/>
</dbReference>
<protein>
    <submittedName>
        <fullName evidence="1">GatB/YqeY domain-containing protein</fullName>
    </submittedName>
</protein>
<gene>
    <name evidence="1" type="ORF">NX720_15075</name>
</gene>
<dbReference type="InterPro" id="IPR019004">
    <property type="entry name" value="YqeY/Aim41"/>
</dbReference>
<proteinExistence type="predicted"/>
<dbReference type="EMBL" id="CP103300">
    <property type="protein sequence ID" value="UYM14221.1"/>
    <property type="molecule type" value="Genomic_DNA"/>
</dbReference>
<dbReference type="Pfam" id="PF09424">
    <property type="entry name" value="YqeY"/>
    <property type="match status" value="1"/>
</dbReference>
<dbReference type="PANTHER" id="PTHR28055:SF1">
    <property type="entry name" value="ALTERED INHERITANCE OF MITOCHONDRIA PROTEIN 41, MITOCHONDRIAL"/>
    <property type="match status" value="1"/>
</dbReference>
<name>A0ABY6GQ81_9GAMM</name>
<dbReference type="RefSeq" id="WP_262595624.1">
    <property type="nucleotide sequence ID" value="NZ_CP103300.1"/>
</dbReference>
<organism evidence="1 2">
    <name type="scientific">Endozoicomonas euniceicola</name>
    <dbReference type="NCBI Taxonomy" id="1234143"/>
    <lineage>
        <taxon>Bacteria</taxon>
        <taxon>Pseudomonadati</taxon>
        <taxon>Pseudomonadota</taxon>
        <taxon>Gammaproteobacteria</taxon>
        <taxon>Oceanospirillales</taxon>
        <taxon>Endozoicomonadaceae</taxon>
        <taxon>Endozoicomonas</taxon>
    </lineage>
</organism>
<dbReference type="Proteomes" id="UP001163255">
    <property type="component" value="Chromosome"/>
</dbReference>
<dbReference type="InterPro" id="IPR003789">
    <property type="entry name" value="Asn/Gln_tRNA_amidoTrase-B-like"/>
</dbReference>
<sequence length="149" mass="16584">MSECTVKDQLTSAMKEAMRNREKARLGTIRMALAELKRIEVDEKSLDDTRALAALDKMAKQRRDAITQFESAGRTDLAEQEQFELTVIQDFLPEPLSSEDIDQIVRDAIARSGAEGMKDMGKVMGLVKPQVQGRADMAQISQSVKKLLG</sequence>